<dbReference type="CDD" id="cd16143">
    <property type="entry name" value="ARS_like"/>
    <property type="match status" value="1"/>
</dbReference>
<dbReference type="EMBL" id="CP002352">
    <property type="protein sequence ID" value="ADV42076.1"/>
    <property type="molecule type" value="Genomic_DNA"/>
</dbReference>
<keyword evidence="2" id="KW-0378">Hydrolase</keyword>
<protein>
    <submittedName>
        <fullName evidence="6">Sulfatase</fullName>
    </submittedName>
</protein>
<feature type="modified residue" description="3-oxoalanine (Ser)" evidence="3">
    <location>
        <position position="86"/>
    </location>
</feature>
<reference key="1">
    <citation type="submission" date="2010-11" db="EMBL/GenBank/DDBJ databases">
        <title>The complete genome of Bacteroides helcogenes P 36-108.</title>
        <authorList>
            <consortium name="US DOE Joint Genome Institute (JGI-PGF)"/>
            <person name="Lucas S."/>
            <person name="Copeland A."/>
            <person name="Lapidus A."/>
            <person name="Bruce D."/>
            <person name="Goodwin L."/>
            <person name="Pitluck S."/>
            <person name="Kyrpides N."/>
            <person name="Mavromatis K."/>
            <person name="Ivanova N."/>
            <person name="Zeytun A."/>
            <person name="Brettin T."/>
            <person name="Detter J.C."/>
            <person name="Tapia R."/>
            <person name="Han C."/>
            <person name="Land M."/>
            <person name="Hauser L."/>
            <person name="Markowitz V."/>
            <person name="Cheng J.-F."/>
            <person name="Hugenholtz P."/>
            <person name="Woyke T."/>
            <person name="Wu D."/>
            <person name="Gronow S."/>
            <person name="Wellnitz S."/>
            <person name="Brambilla E."/>
            <person name="Klenk H.-P."/>
            <person name="Eisen J.A."/>
        </authorList>
    </citation>
    <scope>NUCLEOTIDE SEQUENCE</scope>
    <source>
        <strain>P 36-108</strain>
    </source>
</reference>
<dbReference type="OrthoDB" id="9765065at2"/>
<dbReference type="Gene3D" id="3.30.1120.10">
    <property type="match status" value="1"/>
</dbReference>
<feature type="signal peptide" evidence="4">
    <location>
        <begin position="1"/>
        <end position="25"/>
    </location>
</feature>
<dbReference type="InterPro" id="IPR000917">
    <property type="entry name" value="Sulfatase_N"/>
</dbReference>
<feature type="chain" id="PRO_5003211009" evidence="4">
    <location>
        <begin position="26"/>
        <end position="531"/>
    </location>
</feature>
<gene>
    <name evidence="6" type="ordered locus">Bache_0046</name>
</gene>
<evidence type="ECO:0000313" key="7">
    <source>
        <dbReference type="Proteomes" id="UP000008630"/>
    </source>
</evidence>
<dbReference type="InterPro" id="IPR052701">
    <property type="entry name" value="GAG_Ulvan_Degrading_Sulfatases"/>
</dbReference>
<evidence type="ECO:0000256" key="2">
    <source>
        <dbReference type="ARBA" id="ARBA00022801"/>
    </source>
</evidence>
<accession>E6SR72</accession>
<dbReference type="eggNOG" id="COG3119">
    <property type="taxonomic scope" value="Bacteria"/>
</dbReference>
<dbReference type="AlphaFoldDB" id="E6SR72"/>
<sequence length="531" mass="58769">MNRQMNIGLCSLALMSCAVSVQASAKGKVKNKQVDTRPNVIFIYADDLGYGDLQCYGAKNVETPHINQLAQQGIRFTNAYATAATSTPSRYSMLTGEYAWRRPDTDVAAGDAGMIVRPEQFTIADVFKSAGYATAALGKWHLGLGDKTGQQDWNAPLSAALGDLGFDYSYIMAATADRVPCVFIENGKVANYDPSAPIEVSYVRNFPGEPTGKNNPELLYNLKPSHGHDQAIVNGISRIGFMKGGGKALWKDENIADSITVHAIDFIKKHNDEPFFMYFATNDVHVPRFPHDRFRGKNPMGLRGDAIVQFDWSVGQILDVLEKMGLRENTLIVLSSDNGPVVDDGYQDKAEELLNGHSPAGHLRGGKYSAYEGGTRVPVIVSWPKRIKEEGRESDVVLSQIDWLASMAALSGIQLPKNSAPDSFNRLGNLLGEDDTDRPWVIEQSQNKTLSVRTKDWKYIEPSDGPKMIQWGPKIETGYRPEPQLFDMKQGLEEENVAAKYPEKTFELQQILRKVRNKSITLTPTTHAHGK</sequence>
<dbReference type="InterPro" id="IPR017850">
    <property type="entry name" value="Alkaline_phosphatase_core_sf"/>
</dbReference>
<evidence type="ECO:0000313" key="6">
    <source>
        <dbReference type="EMBL" id="ADV42076.1"/>
    </source>
</evidence>
<evidence type="ECO:0000256" key="4">
    <source>
        <dbReference type="SAM" id="SignalP"/>
    </source>
</evidence>
<dbReference type="STRING" id="693979.Bache_0046"/>
<dbReference type="PROSITE" id="PS51257">
    <property type="entry name" value="PROKAR_LIPOPROTEIN"/>
    <property type="match status" value="1"/>
</dbReference>
<dbReference type="Gene3D" id="3.40.720.10">
    <property type="entry name" value="Alkaline Phosphatase, subunit A"/>
    <property type="match status" value="1"/>
</dbReference>
<comment type="PTM">
    <text evidence="3">The conversion to 3-oxoalanine (also known as C-formylglycine, FGly), of a serine or cysteine residue in prokaryotes and of a cysteine residue in eukaryotes, is critical for catalytic activity.</text>
</comment>
<dbReference type="PANTHER" id="PTHR43751:SF6">
    <property type="entry name" value="N-ACETYLGALACTOSAMINE-6-O-SULFATASE"/>
    <property type="match status" value="1"/>
</dbReference>
<proteinExistence type="inferred from homology"/>
<feature type="domain" description="Sulfatase N-terminal" evidence="5">
    <location>
        <begin position="38"/>
        <end position="413"/>
    </location>
</feature>
<dbReference type="Pfam" id="PF00884">
    <property type="entry name" value="Sulfatase"/>
    <property type="match status" value="1"/>
</dbReference>
<dbReference type="Proteomes" id="UP000008630">
    <property type="component" value="Chromosome"/>
</dbReference>
<evidence type="ECO:0000259" key="5">
    <source>
        <dbReference type="Pfam" id="PF00884"/>
    </source>
</evidence>
<keyword evidence="7" id="KW-1185">Reference proteome</keyword>
<dbReference type="InterPro" id="IPR024607">
    <property type="entry name" value="Sulfatase_CS"/>
</dbReference>
<evidence type="ECO:0000256" key="1">
    <source>
        <dbReference type="ARBA" id="ARBA00008779"/>
    </source>
</evidence>
<dbReference type="SUPFAM" id="SSF53649">
    <property type="entry name" value="Alkaline phosphatase-like"/>
    <property type="match status" value="1"/>
</dbReference>
<name>E6SR72_BACT6</name>
<organism evidence="6 7">
    <name type="scientific">Bacteroides helcogenes (strain ATCC 35417 / DSM 20613 / JCM 6297 / CCUG 15421 / P 36-108)</name>
    <dbReference type="NCBI Taxonomy" id="693979"/>
    <lineage>
        <taxon>Bacteria</taxon>
        <taxon>Pseudomonadati</taxon>
        <taxon>Bacteroidota</taxon>
        <taxon>Bacteroidia</taxon>
        <taxon>Bacteroidales</taxon>
        <taxon>Bacteroidaceae</taxon>
        <taxon>Bacteroides</taxon>
    </lineage>
</organism>
<dbReference type="KEGG" id="bhl:Bache_0046"/>
<comment type="similarity">
    <text evidence="1">Belongs to the sulfatase family.</text>
</comment>
<reference evidence="6 7" key="2">
    <citation type="journal article" date="2011" name="Stand. Genomic Sci.">
        <title>Complete genome sequence of Bacteroides helcogenes type strain (P 36-108).</title>
        <authorList>
            <person name="Pati A."/>
            <person name="Gronow S."/>
            <person name="Zeytun A."/>
            <person name="Lapidus A."/>
            <person name="Nolan M."/>
            <person name="Hammon N."/>
            <person name="Deshpande S."/>
            <person name="Cheng J.F."/>
            <person name="Tapia R."/>
            <person name="Han C."/>
            <person name="Goodwin L."/>
            <person name="Pitluck S."/>
            <person name="Liolios K."/>
            <person name="Pagani I."/>
            <person name="Ivanova N."/>
            <person name="Mavromatis K."/>
            <person name="Chen A."/>
            <person name="Palaniappan K."/>
            <person name="Land M."/>
            <person name="Hauser L."/>
            <person name="Chang Y.J."/>
            <person name="Jeffries C.D."/>
            <person name="Detter J.C."/>
            <person name="Brambilla E."/>
            <person name="Rohde M."/>
            <person name="Goker M."/>
            <person name="Woyke T."/>
            <person name="Bristow J."/>
            <person name="Eisen J.A."/>
            <person name="Markowitz V."/>
            <person name="Hugenholtz P."/>
            <person name="Kyrpides N.C."/>
            <person name="Klenk H.P."/>
            <person name="Lucas S."/>
        </authorList>
    </citation>
    <scope>NUCLEOTIDE SEQUENCE [LARGE SCALE GENOMIC DNA]</scope>
    <source>
        <strain evidence="7">ATCC 35417 / DSM 20613 / JCM 6297 / CCUG 15421 / P 36-108</strain>
    </source>
</reference>
<dbReference type="HOGENOM" id="CLU_006332_10_3_10"/>
<dbReference type="PROSITE" id="PS00523">
    <property type="entry name" value="SULFATASE_1"/>
    <property type="match status" value="1"/>
</dbReference>
<evidence type="ECO:0000256" key="3">
    <source>
        <dbReference type="PIRSR" id="PIRSR600917-52"/>
    </source>
</evidence>
<dbReference type="GO" id="GO:0016787">
    <property type="term" value="F:hydrolase activity"/>
    <property type="evidence" value="ECO:0007669"/>
    <property type="project" value="UniProtKB-KW"/>
</dbReference>
<keyword evidence="4" id="KW-0732">Signal</keyword>
<dbReference type="PATRIC" id="fig|693979.3.peg.50"/>
<dbReference type="PANTHER" id="PTHR43751">
    <property type="entry name" value="SULFATASE"/>
    <property type="match status" value="1"/>
</dbReference>